<accession>A0A0L0ST67</accession>
<protein>
    <submittedName>
        <fullName evidence="1">Uncharacterized protein</fullName>
    </submittedName>
</protein>
<dbReference type="EMBL" id="GG745347">
    <property type="protein sequence ID" value="KNE65524.1"/>
    <property type="molecule type" value="Genomic_DNA"/>
</dbReference>
<dbReference type="AlphaFoldDB" id="A0A0L0ST67"/>
<sequence length="102" mass="11407">MPCDTQKLVAQPRGTRIRIALPARNTSGAPTTVSFHISVSRLELDDYSAPSRGRPNQPQVYPTCPLADPQILRPFSFALDHSLYNCPPYSLHLCASMKRIVW</sequence>
<reference evidence="2" key="2">
    <citation type="submission" date="2009-11" db="EMBL/GenBank/DDBJ databases">
        <title>The Genome Sequence of Allomyces macrogynus strain ATCC 38327.</title>
        <authorList>
            <consortium name="The Broad Institute Genome Sequencing Platform"/>
            <person name="Russ C."/>
            <person name="Cuomo C."/>
            <person name="Shea T."/>
            <person name="Young S.K."/>
            <person name="Zeng Q."/>
            <person name="Koehrsen M."/>
            <person name="Haas B."/>
            <person name="Borodovsky M."/>
            <person name="Guigo R."/>
            <person name="Alvarado L."/>
            <person name="Berlin A."/>
            <person name="Borenstein D."/>
            <person name="Chen Z."/>
            <person name="Engels R."/>
            <person name="Freedman E."/>
            <person name="Gellesch M."/>
            <person name="Goldberg J."/>
            <person name="Griggs A."/>
            <person name="Gujja S."/>
            <person name="Heiman D."/>
            <person name="Hepburn T."/>
            <person name="Howarth C."/>
            <person name="Jen D."/>
            <person name="Larson L."/>
            <person name="Lewis B."/>
            <person name="Mehta T."/>
            <person name="Park D."/>
            <person name="Pearson M."/>
            <person name="Roberts A."/>
            <person name="Saif S."/>
            <person name="Shenoy N."/>
            <person name="Sisk P."/>
            <person name="Stolte C."/>
            <person name="Sykes S."/>
            <person name="Walk T."/>
            <person name="White J."/>
            <person name="Yandava C."/>
            <person name="Burger G."/>
            <person name="Gray M.W."/>
            <person name="Holland P.W.H."/>
            <person name="King N."/>
            <person name="Lang F.B.F."/>
            <person name="Roger A.J."/>
            <person name="Ruiz-Trillo I."/>
            <person name="Lander E."/>
            <person name="Nusbaum C."/>
        </authorList>
    </citation>
    <scope>NUCLEOTIDE SEQUENCE [LARGE SCALE GENOMIC DNA]</scope>
    <source>
        <strain evidence="2">ATCC 38327</strain>
    </source>
</reference>
<reference evidence="1 2" key="1">
    <citation type="submission" date="2009-11" db="EMBL/GenBank/DDBJ databases">
        <title>Annotation of Allomyces macrogynus ATCC 38327.</title>
        <authorList>
            <consortium name="The Broad Institute Genome Sequencing Platform"/>
            <person name="Russ C."/>
            <person name="Cuomo C."/>
            <person name="Burger G."/>
            <person name="Gray M.W."/>
            <person name="Holland P.W.H."/>
            <person name="King N."/>
            <person name="Lang F.B.F."/>
            <person name="Roger A.J."/>
            <person name="Ruiz-Trillo I."/>
            <person name="Young S.K."/>
            <person name="Zeng Q."/>
            <person name="Gargeya S."/>
            <person name="Fitzgerald M."/>
            <person name="Haas B."/>
            <person name="Abouelleil A."/>
            <person name="Alvarado L."/>
            <person name="Arachchi H.M."/>
            <person name="Berlin A."/>
            <person name="Chapman S.B."/>
            <person name="Gearin G."/>
            <person name="Goldberg J."/>
            <person name="Griggs A."/>
            <person name="Gujja S."/>
            <person name="Hansen M."/>
            <person name="Heiman D."/>
            <person name="Howarth C."/>
            <person name="Larimer J."/>
            <person name="Lui A."/>
            <person name="MacDonald P.J.P."/>
            <person name="McCowen C."/>
            <person name="Montmayeur A."/>
            <person name="Murphy C."/>
            <person name="Neiman D."/>
            <person name="Pearson M."/>
            <person name="Priest M."/>
            <person name="Roberts A."/>
            <person name="Saif S."/>
            <person name="Shea T."/>
            <person name="Sisk P."/>
            <person name="Stolte C."/>
            <person name="Sykes S."/>
            <person name="Wortman J."/>
            <person name="Nusbaum C."/>
            <person name="Birren B."/>
        </authorList>
    </citation>
    <scope>NUCLEOTIDE SEQUENCE [LARGE SCALE GENOMIC DNA]</scope>
    <source>
        <strain evidence="1 2">ATCC 38327</strain>
    </source>
</reference>
<organism evidence="1 2">
    <name type="scientific">Allomyces macrogynus (strain ATCC 38327)</name>
    <name type="common">Allomyces javanicus var. macrogynus</name>
    <dbReference type="NCBI Taxonomy" id="578462"/>
    <lineage>
        <taxon>Eukaryota</taxon>
        <taxon>Fungi</taxon>
        <taxon>Fungi incertae sedis</taxon>
        <taxon>Blastocladiomycota</taxon>
        <taxon>Blastocladiomycetes</taxon>
        <taxon>Blastocladiales</taxon>
        <taxon>Blastocladiaceae</taxon>
        <taxon>Allomyces</taxon>
    </lineage>
</organism>
<name>A0A0L0ST67_ALLM3</name>
<evidence type="ECO:0000313" key="1">
    <source>
        <dbReference type="EMBL" id="KNE65524.1"/>
    </source>
</evidence>
<dbReference type="VEuPathDB" id="FungiDB:AMAG_19482"/>
<dbReference type="Proteomes" id="UP000054350">
    <property type="component" value="Unassembled WGS sequence"/>
</dbReference>
<evidence type="ECO:0000313" key="2">
    <source>
        <dbReference type="Proteomes" id="UP000054350"/>
    </source>
</evidence>
<gene>
    <name evidence="1" type="ORF">AMAG_19482</name>
</gene>
<keyword evidence="2" id="KW-1185">Reference proteome</keyword>
<proteinExistence type="predicted"/>